<dbReference type="Proteomes" id="UP000287410">
    <property type="component" value="Unassembled WGS sequence"/>
</dbReference>
<sequence length="664" mass="72497">MGNVLSGIKTMYKSAFFLTTVSAAVVLSACSINPQPSGERAILVSIDALNERLLRDNLSAQQAPALYRVFDGGACTEYAQPMFPSVTAAGHASIWTGAYGDVHNIAANAVHVLPRDQNTAMATISGFDSANLSAEPIWISAGYAQRRVGGHHSTQAPGEAGFPARSGERSAQQQADFERVQAGYELSNVQVMNGYNQQVTGHAVIRAEDVSWTEVSEWRNLGQLGVTLEPKAFTFSNAAGTFHGLLFGSSRYDSMAISLTPDINQAVIAQSNPVETEGFADRELARHFSEPLKVETERGNTFLRIRLFEVSNNGEDFMLYHPSMHVMDTNHESVQAGYDEYVQGWFGNSASRMYTAGEFGPTRFQGGDGTAEARYLETAELFTRVFNKGSSWFWQEQQVDLLVDYFPLGDSIDHSLLTYMDPTWPGYDEAVGEAMTELRNKTWQLVDLRLEHLLQLAADADAATFVVGDHGMRSSWMEFKPNVLLQQAGLQVLDENGMVDLSRSKAVAPSGHWVTVNTTEWRGGIVEPDQKEAVIAEVVQALQGAADSEGGAVIERVYIASEHPELGIGGAAGGDVYWSEADNYRSSRSTRGDQYVAETGPLGWHSRASTDPYMQTVTCAYGGGFSSKRIPASKLIDVAPTVSDYLRMPAPRHAQGRSLLPDLR</sequence>
<accession>A0ABY0C1R0</accession>
<dbReference type="EMBL" id="PIPN01000001">
    <property type="protein sequence ID" value="RUO31594.1"/>
    <property type="molecule type" value="Genomic_DNA"/>
</dbReference>
<organism evidence="2 3">
    <name type="scientific">Aliidiomarina sedimenti</name>
    <dbReference type="NCBI Taxonomy" id="1933879"/>
    <lineage>
        <taxon>Bacteria</taxon>
        <taxon>Pseudomonadati</taxon>
        <taxon>Pseudomonadota</taxon>
        <taxon>Gammaproteobacteria</taxon>
        <taxon>Alteromonadales</taxon>
        <taxon>Idiomarinaceae</taxon>
        <taxon>Aliidiomarina</taxon>
    </lineage>
</organism>
<dbReference type="PANTHER" id="PTHR10151">
    <property type="entry name" value="ECTONUCLEOTIDE PYROPHOSPHATASE/PHOSPHODIESTERASE"/>
    <property type="match status" value="1"/>
</dbReference>
<gene>
    <name evidence="2" type="ORF">CWE12_00930</name>
</gene>
<keyword evidence="3" id="KW-1185">Reference proteome</keyword>
<evidence type="ECO:0000313" key="2">
    <source>
        <dbReference type="EMBL" id="RUO31594.1"/>
    </source>
</evidence>
<protein>
    <recommendedName>
        <fullName evidence="4">Nucleotide pyrophosphatase</fullName>
    </recommendedName>
</protein>
<dbReference type="InterPro" id="IPR017850">
    <property type="entry name" value="Alkaline_phosphatase_core_sf"/>
</dbReference>
<reference evidence="2 3" key="1">
    <citation type="journal article" date="2018" name="Front. Microbiol.">
        <title>Genome-Based Analysis Reveals the Taxonomy and Diversity of the Family Idiomarinaceae.</title>
        <authorList>
            <person name="Liu Y."/>
            <person name="Lai Q."/>
            <person name="Shao Z."/>
        </authorList>
    </citation>
    <scope>NUCLEOTIDE SEQUENCE [LARGE SCALE GENOMIC DNA]</scope>
    <source>
        <strain evidence="2 3">GBSy1</strain>
    </source>
</reference>
<dbReference type="SUPFAM" id="SSF53649">
    <property type="entry name" value="Alkaline phosphatase-like"/>
    <property type="match status" value="1"/>
</dbReference>
<comment type="caution">
    <text evidence="2">The sequence shown here is derived from an EMBL/GenBank/DDBJ whole genome shotgun (WGS) entry which is preliminary data.</text>
</comment>
<evidence type="ECO:0000256" key="1">
    <source>
        <dbReference type="SAM" id="MobiDB-lite"/>
    </source>
</evidence>
<evidence type="ECO:0000313" key="3">
    <source>
        <dbReference type="Proteomes" id="UP000287410"/>
    </source>
</evidence>
<name>A0ABY0C1R0_9GAMM</name>
<dbReference type="Pfam" id="PF01663">
    <property type="entry name" value="Phosphodiest"/>
    <property type="match status" value="2"/>
</dbReference>
<dbReference type="PANTHER" id="PTHR10151:SF120">
    <property type="entry name" value="BIS(5'-ADENOSYL)-TRIPHOSPHATASE"/>
    <property type="match status" value="1"/>
</dbReference>
<proteinExistence type="predicted"/>
<dbReference type="InterPro" id="IPR002591">
    <property type="entry name" value="Phosphodiest/P_Trfase"/>
</dbReference>
<dbReference type="Gene3D" id="3.40.720.10">
    <property type="entry name" value="Alkaline Phosphatase, subunit A"/>
    <property type="match status" value="2"/>
</dbReference>
<feature type="region of interest" description="Disordered" evidence="1">
    <location>
        <begin position="149"/>
        <end position="173"/>
    </location>
</feature>
<evidence type="ECO:0008006" key="4">
    <source>
        <dbReference type="Google" id="ProtNLM"/>
    </source>
</evidence>